<dbReference type="RefSeq" id="WP_249737504.1">
    <property type="nucleotide sequence ID" value="NZ_JAKNCJ010000003.1"/>
</dbReference>
<dbReference type="EMBL" id="JAKNCJ010000003">
    <property type="protein sequence ID" value="MCL6423425.1"/>
    <property type="molecule type" value="Genomic_DNA"/>
</dbReference>
<evidence type="ECO:0008006" key="4">
    <source>
        <dbReference type="Google" id="ProtNLM"/>
    </source>
</evidence>
<keyword evidence="3" id="KW-1185">Reference proteome</keyword>
<comment type="caution">
    <text evidence="2">The sequence shown here is derived from an EMBL/GenBank/DDBJ whole genome shotgun (WGS) entry which is preliminary data.</text>
</comment>
<keyword evidence="1" id="KW-1133">Transmembrane helix</keyword>
<accession>A0ABT0R0W5</accession>
<organism evidence="2 3">
    <name type="scientific">Brachybacterium equifaecis</name>
    <dbReference type="NCBI Taxonomy" id="2910770"/>
    <lineage>
        <taxon>Bacteria</taxon>
        <taxon>Bacillati</taxon>
        <taxon>Actinomycetota</taxon>
        <taxon>Actinomycetes</taxon>
        <taxon>Micrococcales</taxon>
        <taxon>Dermabacteraceae</taxon>
        <taxon>Brachybacterium</taxon>
    </lineage>
</organism>
<dbReference type="Proteomes" id="UP001203761">
    <property type="component" value="Unassembled WGS sequence"/>
</dbReference>
<keyword evidence="1" id="KW-0812">Transmembrane</keyword>
<protein>
    <recommendedName>
        <fullName evidence="4">MAPEG family protein</fullName>
    </recommendedName>
</protein>
<name>A0ABT0R0W5_9MICO</name>
<keyword evidence="1" id="KW-0472">Membrane</keyword>
<sequence>MALMILLGALSVALASIGGWPVTALVLRASKSPTHVRSADERGIPLLEAPSGEPRAGAELLRGGLWIGLLERAAVAGCVLAGRPELLALVIALKGLGRYPELKAHEGAAERFLVGTFASILWAVLAGLLGWAAIAFLA</sequence>
<gene>
    <name evidence="2" type="ORF">Bequi_08500</name>
</gene>
<proteinExistence type="predicted"/>
<feature type="transmembrane region" description="Helical" evidence="1">
    <location>
        <begin position="113"/>
        <end position="137"/>
    </location>
</feature>
<evidence type="ECO:0000313" key="3">
    <source>
        <dbReference type="Proteomes" id="UP001203761"/>
    </source>
</evidence>
<reference evidence="2" key="1">
    <citation type="submission" date="2022-02" db="EMBL/GenBank/DDBJ databases">
        <authorList>
            <person name="Lee M."/>
            <person name="Kim S.-J."/>
            <person name="Jung M.-Y."/>
        </authorList>
    </citation>
    <scope>NUCLEOTIDE SEQUENCE</scope>
    <source>
        <strain evidence="2">JHP9</strain>
    </source>
</reference>
<evidence type="ECO:0000256" key="1">
    <source>
        <dbReference type="SAM" id="Phobius"/>
    </source>
</evidence>
<evidence type="ECO:0000313" key="2">
    <source>
        <dbReference type="EMBL" id="MCL6423425.1"/>
    </source>
</evidence>